<comment type="subcellular location">
    <subcellularLocation>
        <location evidence="1">Mitochondrion inner membrane</location>
        <topology evidence="1">Multi-pass membrane protein</topology>
    </subcellularLocation>
</comment>
<dbReference type="InterPro" id="IPR018108">
    <property type="entry name" value="MCP_transmembrane"/>
</dbReference>
<dbReference type="PANTHER" id="PTHR45928:SF1">
    <property type="entry name" value="RE38146P"/>
    <property type="match status" value="1"/>
</dbReference>
<reference evidence="13" key="1">
    <citation type="submission" date="2022-07" db="EMBL/GenBank/DDBJ databases">
        <authorList>
            <person name="Trinca V."/>
            <person name="Uliana J.V.C."/>
            <person name="Torres T.T."/>
            <person name="Ward R.J."/>
            <person name="Monesi N."/>
        </authorList>
    </citation>
    <scope>NUCLEOTIDE SEQUENCE</scope>
    <source>
        <strain evidence="13">HSMRA1968</strain>
        <tissue evidence="13">Whole embryos</tissue>
    </source>
</reference>
<dbReference type="InterPro" id="IPR051508">
    <property type="entry name" value="Mito_Carrier_Antiporter"/>
</dbReference>
<evidence type="ECO:0000256" key="5">
    <source>
        <dbReference type="ARBA" id="ARBA00022737"/>
    </source>
</evidence>
<dbReference type="AlphaFoldDB" id="A0A9Q0N3E7"/>
<evidence type="ECO:0000256" key="1">
    <source>
        <dbReference type="ARBA" id="ARBA00004448"/>
    </source>
</evidence>
<comment type="caution">
    <text evidence="13">The sequence shown here is derived from an EMBL/GenBank/DDBJ whole genome shotgun (WGS) entry which is preliminary data.</text>
</comment>
<name>A0A9Q0N3E7_9DIPT</name>
<keyword evidence="8" id="KW-0496">Mitochondrion</keyword>
<dbReference type="SUPFAM" id="SSF103506">
    <property type="entry name" value="Mitochondrial carrier"/>
    <property type="match status" value="1"/>
</dbReference>
<dbReference type="Gene3D" id="1.50.40.10">
    <property type="entry name" value="Mitochondrial carrier domain"/>
    <property type="match status" value="1"/>
</dbReference>
<comment type="similarity">
    <text evidence="2 11">Belongs to the mitochondrial carrier (TC 2.A.29) family.</text>
</comment>
<evidence type="ECO:0000256" key="6">
    <source>
        <dbReference type="ARBA" id="ARBA00022792"/>
    </source>
</evidence>
<evidence type="ECO:0000256" key="4">
    <source>
        <dbReference type="ARBA" id="ARBA00022692"/>
    </source>
</evidence>
<keyword evidence="4 10" id="KW-0812">Transmembrane</keyword>
<dbReference type="PROSITE" id="PS50920">
    <property type="entry name" value="SOLCAR"/>
    <property type="match status" value="3"/>
</dbReference>
<feature type="repeat" description="Solcar" evidence="10">
    <location>
        <begin position="117"/>
        <end position="206"/>
    </location>
</feature>
<dbReference type="Proteomes" id="UP001151699">
    <property type="component" value="Chromosome B"/>
</dbReference>
<evidence type="ECO:0000256" key="3">
    <source>
        <dbReference type="ARBA" id="ARBA00022448"/>
    </source>
</evidence>
<keyword evidence="14" id="KW-1185">Reference proteome</keyword>
<evidence type="ECO:0000256" key="8">
    <source>
        <dbReference type="ARBA" id="ARBA00023128"/>
    </source>
</evidence>
<evidence type="ECO:0000256" key="9">
    <source>
        <dbReference type="ARBA" id="ARBA00023136"/>
    </source>
</evidence>
<dbReference type="EMBL" id="WJQU01000002">
    <property type="protein sequence ID" value="KAJ6642830.1"/>
    <property type="molecule type" value="Genomic_DNA"/>
</dbReference>
<evidence type="ECO:0000256" key="10">
    <source>
        <dbReference type="PROSITE-ProRule" id="PRU00282"/>
    </source>
</evidence>
<dbReference type="Pfam" id="PF00153">
    <property type="entry name" value="Mito_carr"/>
    <property type="match status" value="3"/>
</dbReference>
<organism evidence="13 14">
    <name type="scientific">Pseudolycoriella hygida</name>
    <dbReference type="NCBI Taxonomy" id="35572"/>
    <lineage>
        <taxon>Eukaryota</taxon>
        <taxon>Metazoa</taxon>
        <taxon>Ecdysozoa</taxon>
        <taxon>Arthropoda</taxon>
        <taxon>Hexapoda</taxon>
        <taxon>Insecta</taxon>
        <taxon>Pterygota</taxon>
        <taxon>Neoptera</taxon>
        <taxon>Endopterygota</taxon>
        <taxon>Diptera</taxon>
        <taxon>Nematocera</taxon>
        <taxon>Sciaroidea</taxon>
        <taxon>Sciaridae</taxon>
        <taxon>Pseudolycoriella</taxon>
    </lineage>
</organism>
<feature type="repeat" description="Solcar" evidence="10">
    <location>
        <begin position="216"/>
        <end position="307"/>
    </location>
</feature>
<keyword evidence="6" id="KW-0999">Mitochondrion inner membrane</keyword>
<dbReference type="GO" id="GO:0005743">
    <property type="term" value="C:mitochondrial inner membrane"/>
    <property type="evidence" value="ECO:0007669"/>
    <property type="project" value="UniProtKB-SubCell"/>
</dbReference>
<proteinExistence type="inferred from homology"/>
<feature type="repeat" description="Solcar" evidence="10">
    <location>
        <begin position="13"/>
        <end position="102"/>
    </location>
</feature>
<evidence type="ECO:0000313" key="14">
    <source>
        <dbReference type="Proteomes" id="UP001151699"/>
    </source>
</evidence>
<gene>
    <name evidence="13" type="primary">slc25a35</name>
    <name evidence="13" type="ORF">Bhyg_07784</name>
</gene>
<evidence type="ECO:0000256" key="2">
    <source>
        <dbReference type="ARBA" id="ARBA00006375"/>
    </source>
</evidence>
<keyword evidence="7 12" id="KW-1133">Transmembrane helix</keyword>
<keyword evidence="9 10" id="KW-0472">Membrane</keyword>
<feature type="transmembrane region" description="Helical" evidence="12">
    <location>
        <begin position="12"/>
        <end position="32"/>
    </location>
</feature>
<dbReference type="InterPro" id="IPR023395">
    <property type="entry name" value="MCP_dom_sf"/>
</dbReference>
<evidence type="ECO:0000256" key="11">
    <source>
        <dbReference type="RuleBase" id="RU000488"/>
    </source>
</evidence>
<evidence type="ECO:0000256" key="12">
    <source>
        <dbReference type="SAM" id="Phobius"/>
    </source>
</evidence>
<sequence length="310" mass="34259">MESAAKLKEIRLSNFVIAGFASIGATVVTNPIEVIKTRLQLQGELAKRGTYTEKYRGTIHGFIQVAKHDGIRGLQKGLSAALGFQFTINSLRLGIFDTATGLGWTKKRNGNESVLKTWFYDSGVGGCVGSCAGSPFFLVKTQLQSFTKSEIAVGYQREHSGLMEAFRKIYNANGIRGLYRGVIGNIPRAALGSGAQLATFGPTKDFLYRNNLNFSNSTYNSFLCGLIAGSMMAVAITPPDIILTRLYNQPLDDAGKGKYYRGVSDCFLKVFRTEGLHGLYKGFWPTYYRIAPHSTLVLLFYDEMKFIRDK</sequence>
<evidence type="ECO:0000256" key="7">
    <source>
        <dbReference type="ARBA" id="ARBA00022989"/>
    </source>
</evidence>
<protein>
    <submittedName>
        <fullName evidence="13">Solute carrier family 25 member 35</fullName>
    </submittedName>
</protein>
<accession>A0A9Q0N3E7</accession>
<keyword evidence="3 11" id="KW-0813">Transport</keyword>
<keyword evidence="5" id="KW-0677">Repeat</keyword>
<evidence type="ECO:0000313" key="13">
    <source>
        <dbReference type="EMBL" id="KAJ6642830.1"/>
    </source>
</evidence>
<dbReference type="OrthoDB" id="6703404at2759"/>
<dbReference type="PANTHER" id="PTHR45928">
    <property type="entry name" value="RE38146P"/>
    <property type="match status" value="1"/>
</dbReference>